<gene>
    <name evidence="1" type="ORF">C4D60_Mb11t20540</name>
</gene>
<dbReference type="AlphaFoldDB" id="A0A4S8J771"/>
<dbReference type="Proteomes" id="UP000317650">
    <property type="component" value="Chromosome 11"/>
</dbReference>
<reference evidence="1 2" key="1">
    <citation type="journal article" date="2019" name="Nat. Plants">
        <title>Genome sequencing of Musa balbisiana reveals subgenome evolution and function divergence in polyploid bananas.</title>
        <authorList>
            <person name="Yao X."/>
        </authorList>
    </citation>
    <scope>NUCLEOTIDE SEQUENCE [LARGE SCALE GENOMIC DNA]</scope>
    <source>
        <strain evidence="2">cv. DH-PKW</strain>
        <tissue evidence="1">Leaves</tissue>
    </source>
</reference>
<evidence type="ECO:0000313" key="1">
    <source>
        <dbReference type="EMBL" id="THU56754.1"/>
    </source>
</evidence>
<organism evidence="1 2">
    <name type="scientific">Musa balbisiana</name>
    <name type="common">Banana</name>
    <dbReference type="NCBI Taxonomy" id="52838"/>
    <lineage>
        <taxon>Eukaryota</taxon>
        <taxon>Viridiplantae</taxon>
        <taxon>Streptophyta</taxon>
        <taxon>Embryophyta</taxon>
        <taxon>Tracheophyta</taxon>
        <taxon>Spermatophyta</taxon>
        <taxon>Magnoliopsida</taxon>
        <taxon>Liliopsida</taxon>
        <taxon>Zingiberales</taxon>
        <taxon>Musaceae</taxon>
        <taxon>Musa</taxon>
    </lineage>
</organism>
<sequence length="181" mass="19945">MDPSRASRLGRSFEFEGLGILVTLVETLQRDRGLVNGRGHEPDFEGEMVVRMAEKVRKTIICLDLPCSLTNVKFSCVEKNNIAIQIEGKRVEPSISMAKDEDREIPIACMTASACCTASCSKAKEAKKDLRKGRDKLKHHCGVNSRWPTTSRVLSKGNALEDEVQQGIGGHLLNSISWSSS</sequence>
<protein>
    <submittedName>
        <fullName evidence="1">Uncharacterized protein</fullName>
    </submittedName>
</protein>
<comment type="caution">
    <text evidence="1">The sequence shown here is derived from an EMBL/GenBank/DDBJ whole genome shotgun (WGS) entry which is preliminary data.</text>
</comment>
<proteinExistence type="predicted"/>
<keyword evidence="2" id="KW-1185">Reference proteome</keyword>
<name>A0A4S8J771_MUSBA</name>
<evidence type="ECO:0000313" key="2">
    <source>
        <dbReference type="Proteomes" id="UP000317650"/>
    </source>
</evidence>
<dbReference type="EMBL" id="PYDT01000007">
    <property type="protein sequence ID" value="THU56754.1"/>
    <property type="molecule type" value="Genomic_DNA"/>
</dbReference>
<accession>A0A4S8J771</accession>